<dbReference type="AlphaFoldDB" id="A0A2D3VF30"/>
<evidence type="ECO:0000313" key="2">
    <source>
        <dbReference type="Proteomes" id="UP000225277"/>
    </source>
</evidence>
<dbReference type="RefSeq" id="XP_023626143.1">
    <property type="nucleotide sequence ID" value="XM_023770375.1"/>
</dbReference>
<keyword evidence="2" id="KW-1185">Reference proteome</keyword>
<dbReference type="GeneID" id="35600267"/>
<dbReference type="InterPro" id="IPR027796">
    <property type="entry name" value="OTT_1508_deam-like"/>
</dbReference>
<gene>
    <name evidence="1" type="ORF">RCC_05099</name>
</gene>
<name>A0A2D3VF30_9PEZI</name>
<dbReference type="Proteomes" id="UP000225277">
    <property type="component" value="Unassembled WGS sequence"/>
</dbReference>
<dbReference type="Pfam" id="PF14441">
    <property type="entry name" value="OTT_1508_deam"/>
    <property type="match status" value="1"/>
</dbReference>
<protein>
    <submittedName>
        <fullName evidence="1">Uncharacterized protein</fullName>
    </submittedName>
</protein>
<evidence type="ECO:0000313" key="1">
    <source>
        <dbReference type="EMBL" id="CZT19253.1"/>
    </source>
</evidence>
<dbReference type="EMBL" id="FJUY01000007">
    <property type="protein sequence ID" value="CZT19253.1"/>
    <property type="molecule type" value="Genomic_DNA"/>
</dbReference>
<organism evidence="1 2">
    <name type="scientific">Ramularia collo-cygni</name>
    <dbReference type="NCBI Taxonomy" id="112498"/>
    <lineage>
        <taxon>Eukaryota</taxon>
        <taxon>Fungi</taxon>
        <taxon>Dikarya</taxon>
        <taxon>Ascomycota</taxon>
        <taxon>Pezizomycotina</taxon>
        <taxon>Dothideomycetes</taxon>
        <taxon>Dothideomycetidae</taxon>
        <taxon>Mycosphaerellales</taxon>
        <taxon>Mycosphaerellaceae</taxon>
        <taxon>Ramularia</taxon>
    </lineage>
</organism>
<dbReference type="OrthoDB" id="3644624at2759"/>
<dbReference type="STRING" id="112498.A0A2D3VF30"/>
<sequence length="479" mass="54195">MSDPHGIPKPSGLRPVKTATESQTIWSIIPEREFRQNLVTLERRTNAVPIAVLNSSVVEDGPTEFGTLPLSIERSLADDLAYLAAVTEGAQSVAAVCLEQHVGAKKLVVRVAGMDVVDQKVRDMLSGIAAVLESAAFAEDVSDWEERVFAMIIEQHSQKLLGRMRSVKWTKPAYLRRTHKKPLVKDFENVAHRVQHVYPRKGEWKVRKTLAGVIAALSKEYERFESGAFKDELLQELYRLVKATYDFCMVFEVRDFASRIASIDGPTPQIAAAVKTLRQLEKIGAYWRIAKDLITTAKKFPDSFRRVELEYVIPYAEAETDIAYESWAKIMHVHAEVQLMVEYAIRQQRVALQSGDEVSGSTIIWPRTIGTSKYLCYLCYLFMREHGGFGQDLSSHGRLFDQWTVPDLREYDSGTRDKLADVLCKVNQCVENQIADLRRDVVWRPEPMTSRQNLLGCGDEVEKDDGTAVEELEQKLSAL</sequence>
<accession>A0A2D3VF30</accession>
<proteinExistence type="predicted"/>
<reference evidence="1 2" key="1">
    <citation type="submission" date="2016-03" db="EMBL/GenBank/DDBJ databases">
        <authorList>
            <person name="Ploux O."/>
        </authorList>
    </citation>
    <scope>NUCLEOTIDE SEQUENCE [LARGE SCALE GENOMIC DNA]</scope>
    <source>
        <strain evidence="1 2">URUG2</strain>
    </source>
</reference>